<dbReference type="PANTHER" id="PTHR12110">
    <property type="entry name" value="HYDROXYPYRUVATE ISOMERASE"/>
    <property type="match status" value="1"/>
</dbReference>
<name>A0A1T5AQU1_9SPHI</name>
<protein>
    <submittedName>
        <fullName evidence="2">Sugar phosphate isomerase/epimerase</fullName>
    </submittedName>
</protein>
<dbReference type="RefSeq" id="WP_079715675.1">
    <property type="nucleotide sequence ID" value="NZ_FUYS01000002.1"/>
</dbReference>
<dbReference type="InterPro" id="IPR050312">
    <property type="entry name" value="IolE/XylAMocC-like"/>
</dbReference>
<organism evidence="2 3">
    <name type="scientific">Parapedobacter luteus</name>
    <dbReference type="NCBI Taxonomy" id="623280"/>
    <lineage>
        <taxon>Bacteria</taxon>
        <taxon>Pseudomonadati</taxon>
        <taxon>Bacteroidota</taxon>
        <taxon>Sphingobacteriia</taxon>
        <taxon>Sphingobacteriales</taxon>
        <taxon>Sphingobacteriaceae</taxon>
        <taxon>Parapedobacter</taxon>
    </lineage>
</organism>
<keyword evidence="2" id="KW-0413">Isomerase</keyword>
<dbReference type="Gene3D" id="3.20.20.150">
    <property type="entry name" value="Divalent-metal-dependent TIM barrel enzymes"/>
    <property type="match status" value="1"/>
</dbReference>
<evidence type="ECO:0000313" key="3">
    <source>
        <dbReference type="Proteomes" id="UP000190541"/>
    </source>
</evidence>
<dbReference type="AlphaFoldDB" id="A0A1T5AQU1"/>
<accession>A0A1T5AQU1</accession>
<dbReference type="EMBL" id="FUYS01000002">
    <property type="protein sequence ID" value="SKB36973.1"/>
    <property type="molecule type" value="Genomic_DNA"/>
</dbReference>
<dbReference type="GO" id="GO:0016853">
    <property type="term" value="F:isomerase activity"/>
    <property type="evidence" value="ECO:0007669"/>
    <property type="project" value="UniProtKB-KW"/>
</dbReference>
<gene>
    <name evidence="2" type="ORF">SAMN05660226_00962</name>
</gene>
<keyword evidence="3" id="KW-1185">Reference proteome</keyword>
<dbReference type="STRING" id="623280.SAMN05660226_00962"/>
<dbReference type="SUPFAM" id="SSF51658">
    <property type="entry name" value="Xylose isomerase-like"/>
    <property type="match status" value="1"/>
</dbReference>
<dbReference type="PANTHER" id="PTHR12110:SF53">
    <property type="entry name" value="BLR5974 PROTEIN"/>
    <property type="match status" value="1"/>
</dbReference>
<reference evidence="2 3" key="1">
    <citation type="submission" date="2017-02" db="EMBL/GenBank/DDBJ databases">
        <authorList>
            <person name="Peterson S.W."/>
        </authorList>
    </citation>
    <scope>NUCLEOTIDE SEQUENCE [LARGE SCALE GENOMIC DNA]</scope>
    <source>
        <strain evidence="2 3">DSM 22899</strain>
    </source>
</reference>
<sequence>MISRKRFIRNIGAGIAATVASPAILPLFSCDGQESKAEEGGNGLFFKISLAEWSLNRLIFGGQLDHLDFPSYAKEKFGISAVEYVNQFFKDKAEDQAYLKEMKRRCDDQGITSVLIMCDLEGDLGDADAISRKQAVENHYKWVEAAQFLGCHAIRVNAAGRGTAAEVAQRVTESLRQLASFAQDYGISVIVENHGGYSSDGIWLSKVMQDVALPNCGTLPDIGNFCIRRSEPSEQTIEAYLAAECLEEYDRYKGTEELLPFAKGVSAKTYDFDKQGNESSIDYKRILKLMRDARFSGYVGIEYEGHNLPADEGIAKTKAMLERLGQEMA</sequence>
<dbReference type="InterPro" id="IPR036237">
    <property type="entry name" value="Xyl_isomerase-like_sf"/>
</dbReference>
<proteinExistence type="predicted"/>
<dbReference type="Proteomes" id="UP000190541">
    <property type="component" value="Unassembled WGS sequence"/>
</dbReference>
<dbReference type="InterPro" id="IPR013022">
    <property type="entry name" value="Xyl_isomerase-like_TIM-brl"/>
</dbReference>
<evidence type="ECO:0000313" key="2">
    <source>
        <dbReference type="EMBL" id="SKB36973.1"/>
    </source>
</evidence>
<evidence type="ECO:0000259" key="1">
    <source>
        <dbReference type="Pfam" id="PF01261"/>
    </source>
</evidence>
<feature type="domain" description="Xylose isomerase-like TIM barrel" evidence="1">
    <location>
        <begin position="76"/>
        <end position="323"/>
    </location>
</feature>
<dbReference type="Pfam" id="PF01261">
    <property type="entry name" value="AP_endonuc_2"/>
    <property type="match status" value="1"/>
</dbReference>
<dbReference type="OrthoDB" id="1114629at2"/>